<comment type="similarity">
    <text evidence="2">Belongs to the importin beta family.</text>
</comment>
<keyword evidence="3" id="KW-0813">Transport</keyword>
<accession>K1XBB3</accession>
<dbReference type="STRING" id="1072389.K1XBB3"/>
<organism evidence="5 6">
    <name type="scientific">Marssonina brunnea f. sp. multigermtubi (strain MB_m1)</name>
    <name type="common">Marssonina leaf spot fungus</name>
    <dbReference type="NCBI Taxonomy" id="1072389"/>
    <lineage>
        <taxon>Eukaryota</taxon>
        <taxon>Fungi</taxon>
        <taxon>Dikarya</taxon>
        <taxon>Ascomycota</taxon>
        <taxon>Pezizomycotina</taxon>
        <taxon>Leotiomycetes</taxon>
        <taxon>Helotiales</taxon>
        <taxon>Drepanopezizaceae</taxon>
        <taxon>Drepanopeziza</taxon>
    </lineage>
</organism>
<evidence type="ECO:0000313" key="5">
    <source>
        <dbReference type="EMBL" id="EKD18013.1"/>
    </source>
</evidence>
<proteinExistence type="inferred from homology"/>
<dbReference type="Gene3D" id="1.25.10.10">
    <property type="entry name" value="Leucine-rich Repeat Variant"/>
    <property type="match status" value="1"/>
</dbReference>
<dbReference type="OMA" id="CLASIGK"/>
<dbReference type="FunCoup" id="K1XBB3">
    <property type="interactions" value="210"/>
</dbReference>
<dbReference type="HOGENOM" id="CLU_005271_0_0_1"/>
<dbReference type="GO" id="GO:0006606">
    <property type="term" value="P:protein import into nucleus"/>
    <property type="evidence" value="ECO:0007669"/>
    <property type="project" value="TreeGrafter"/>
</dbReference>
<dbReference type="InParanoid" id="K1XBB3"/>
<reference evidence="5 6" key="1">
    <citation type="journal article" date="2012" name="BMC Genomics">
        <title>Sequencing the genome of Marssonina brunnea reveals fungus-poplar co-evolution.</title>
        <authorList>
            <person name="Zhu S."/>
            <person name="Cao Y.-Z."/>
            <person name="Jiang C."/>
            <person name="Tan B.-Y."/>
            <person name="Wang Z."/>
            <person name="Feng S."/>
            <person name="Zhang L."/>
            <person name="Su X.-H."/>
            <person name="Brejova B."/>
            <person name="Vinar T."/>
            <person name="Xu M."/>
            <person name="Wang M.-X."/>
            <person name="Zhang S.-G."/>
            <person name="Huang M.-R."/>
            <person name="Wu R."/>
            <person name="Zhou Y."/>
        </authorList>
    </citation>
    <scope>NUCLEOTIDE SEQUENCE [LARGE SCALE GENOMIC DNA]</scope>
    <source>
        <strain evidence="5 6">MB_m1</strain>
    </source>
</reference>
<dbReference type="GeneID" id="18759720"/>
<dbReference type="GO" id="GO:0005634">
    <property type="term" value="C:nucleus"/>
    <property type="evidence" value="ECO:0007669"/>
    <property type="project" value="UniProtKB-SubCell"/>
</dbReference>
<dbReference type="SUPFAM" id="SSF48371">
    <property type="entry name" value="ARM repeat"/>
    <property type="match status" value="1"/>
</dbReference>
<gene>
    <name evidence="5" type="ORF">MBM_03785</name>
</gene>
<dbReference type="KEGG" id="mbe:MBM_03785"/>
<dbReference type="OrthoDB" id="2016913at2759"/>
<keyword evidence="6" id="KW-1185">Reference proteome</keyword>
<evidence type="ECO:0000256" key="4">
    <source>
        <dbReference type="ARBA" id="ARBA00023242"/>
    </source>
</evidence>
<evidence type="ECO:0000256" key="2">
    <source>
        <dbReference type="ARBA" id="ARBA00007991"/>
    </source>
</evidence>
<dbReference type="InterPro" id="IPR011989">
    <property type="entry name" value="ARM-like"/>
</dbReference>
<evidence type="ECO:0000256" key="1">
    <source>
        <dbReference type="ARBA" id="ARBA00004123"/>
    </source>
</evidence>
<evidence type="ECO:0000313" key="6">
    <source>
        <dbReference type="Proteomes" id="UP000006753"/>
    </source>
</evidence>
<dbReference type="AlphaFoldDB" id="K1XBB3"/>
<dbReference type="InterPro" id="IPR051345">
    <property type="entry name" value="Importin_beta-like_NTR"/>
</dbReference>
<dbReference type="GO" id="GO:0005737">
    <property type="term" value="C:cytoplasm"/>
    <property type="evidence" value="ECO:0007669"/>
    <property type="project" value="TreeGrafter"/>
</dbReference>
<name>K1XBB3_MARBU</name>
<dbReference type="PANTHER" id="PTHR12363">
    <property type="entry name" value="TRANSPORTIN 3 AND IMPORTIN 13"/>
    <property type="match status" value="1"/>
</dbReference>
<dbReference type="InterPro" id="IPR016024">
    <property type="entry name" value="ARM-type_fold"/>
</dbReference>
<keyword evidence="4" id="KW-0539">Nucleus</keyword>
<evidence type="ECO:0000256" key="3">
    <source>
        <dbReference type="ARBA" id="ARBA00022448"/>
    </source>
</evidence>
<sequence>MDNGQLPNSLGDVEVLITQLYRPGAPEKIAQIQETLQRLQRSPDGWQLATSLSEHQDEQVRFFAALTFTVKLNTDAKSLSDEDAQALLQTLIGWLIRCLQCSEGALVVRKLCSTLVAYFLQFSMSWENCVKHLMLCLFANEALPYSAVENAQDASVMVEKISKSQPSRGVSKSVALLWFAATLVEEVGKTDSNSMKQHKFHRSVLPNVDYVVPLISKYISDSSADMKTRQEAMTCFQSWVSYSHRAFVDDAILLDPLQALTQTAIMCLGEDDLYEITIELLSDTLTNYSKFLLKEDLTTLKALFNSPWAQERYQRLVKGDFDFDSLQFGIFMIAFGDATVTNLARNCGNDPQSYQYLSALCGLLSAEGYAVHEDKIYVPALEFWTTFVETMLDDSYTNEDEKPAWFPAAQELVKQVIQNCWLKSQFPPSSEYNSWDSADRIGFKDARRDFSDLLQQFYLTTGIPLLQVFIDLLQNSATSKNWAEVEATTYCLSWFPDCIFEDPQRYYYLDKVFTPYFISLFSDFNAEVPTRAMKGFLDLINVYTDYFYNRPSSLPGILNIVFGAAGVPSLARTASKSIIKLCSDCRTILIPELAAFLHHCGNIASNYSLDGTIKEAVMGGIASIIQALDSDEAKLAPLEQLLDYVQSDVEKCLELSNQPPNSGLTALDLGTISLKCLAGIAKGIQTPYEFPVHLDKVAVPSSHFWTSGNGSHVQQRVYMMMDRMFDVLGNNGDVVDETCTILRNGFREEEPGPFVLPAKLAAQFLMKSNLQTPRLGRVINTAASLIASHMLDADIEEILDTLLNWVAQILHDLEGPGSDPEIAQAAIEFLHRILFRFPHILLRHQPPSSLEYLFMFVLKALAGTDPLPKASATDFWATFISIQDSTLQSSIEIAVQQIGPLLAQALIYNVGGHAARSDLEKLCHLIRKLVVRQVNAKSWLEAALMGDTFPSSTVTEKDKNLFLTKVVNLRGARPTNQVIRDFWLLCRGSNFAYAS</sequence>
<dbReference type="Proteomes" id="UP000006753">
    <property type="component" value="Unassembled WGS sequence"/>
</dbReference>
<comment type="subcellular location">
    <subcellularLocation>
        <location evidence="1">Nucleus</location>
    </subcellularLocation>
</comment>
<dbReference type="PANTHER" id="PTHR12363:SF33">
    <property type="entry name" value="IMPORTIN-13"/>
    <property type="match status" value="1"/>
</dbReference>
<dbReference type="EMBL" id="JH921434">
    <property type="protein sequence ID" value="EKD18013.1"/>
    <property type="molecule type" value="Genomic_DNA"/>
</dbReference>
<dbReference type="eggNOG" id="KOG2022">
    <property type="taxonomic scope" value="Eukaryota"/>
</dbReference>
<protein>
    <submittedName>
        <fullName evidence="5">Importin</fullName>
    </submittedName>
</protein>